<protein>
    <submittedName>
        <fullName evidence="1">Uncharacterized protein</fullName>
    </submittedName>
</protein>
<evidence type="ECO:0000313" key="2">
    <source>
        <dbReference type="Proteomes" id="UP000541558"/>
    </source>
</evidence>
<evidence type="ECO:0000313" key="1">
    <source>
        <dbReference type="EMBL" id="KAF5331365.1"/>
    </source>
</evidence>
<dbReference type="Gene3D" id="2.60.120.260">
    <property type="entry name" value="Galactose-binding domain-like"/>
    <property type="match status" value="1"/>
</dbReference>
<accession>A0A8H5BXQ7</accession>
<reference evidence="1 2" key="1">
    <citation type="journal article" date="2020" name="ISME J.">
        <title>Uncovering the hidden diversity of litter-decomposition mechanisms in mushroom-forming fungi.</title>
        <authorList>
            <person name="Floudas D."/>
            <person name="Bentzer J."/>
            <person name="Ahren D."/>
            <person name="Johansson T."/>
            <person name="Persson P."/>
            <person name="Tunlid A."/>
        </authorList>
    </citation>
    <scope>NUCLEOTIDE SEQUENCE [LARGE SCALE GENOMIC DNA]</scope>
    <source>
        <strain evidence="1 2">CBS 175.51</strain>
    </source>
</reference>
<sequence length="263" mass="28340">MSAVLVQTTKRALSQSERSLLNVFVTKARYIWTREATTIPDGPSGEQRAFRKTFAYPPKKGNPSRLTLFVVGDDYFSLSVDGVLVQPADRGHDWAEITAFDVPLPVVANTSSAAELVIGIRCVNVVAFAGLAVAAQIEYETSATPDTFYTGGDQSWLGEKIFQEQWEQPSFNPNSQAMLAGGATWDPAVVYTKYDVPRDGVIRMPREEIMVFERLASSGSKGGVQAPANANTDGFKIKAGEFIGAMVGGIGSVVSVAKKTPSH</sequence>
<gene>
    <name evidence="1" type="ORF">D9611_011895</name>
</gene>
<organism evidence="1 2">
    <name type="scientific">Ephemerocybe angulata</name>
    <dbReference type="NCBI Taxonomy" id="980116"/>
    <lineage>
        <taxon>Eukaryota</taxon>
        <taxon>Fungi</taxon>
        <taxon>Dikarya</taxon>
        <taxon>Basidiomycota</taxon>
        <taxon>Agaricomycotina</taxon>
        <taxon>Agaricomycetes</taxon>
        <taxon>Agaricomycetidae</taxon>
        <taxon>Agaricales</taxon>
        <taxon>Agaricineae</taxon>
        <taxon>Psathyrellaceae</taxon>
        <taxon>Ephemerocybe</taxon>
    </lineage>
</organism>
<proteinExistence type="predicted"/>
<dbReference type="AlphaFoldDB" id="A0A8H5BXQ7"/>
<dbReference type="OrthoDB" id="3062515at2759"/>
<keyword evidence="2" id="KW-1185">Reference proteome</keyword>
<comment type="caution">
    <text evidence="1">The sequence shown here is derived from an EMBL/GenBank/DDBJ whole genome shotgun (WGS) entry which is preliminary data.</text>
</comment>
<dbReference type="EMBL" id="JAACJK010000114">
    <property type="protein sequence ID" value="KAF5331365.1"/>
    <property type="molecule type" value="Genomic_DNA"/>
</dbReference>
<name>A0A8H5BXQ7_9AGAR</name>
<dbReference type="Proteomes" id="UP000541558">
    <property type="component" value="Unassembled WGS sequence"/>
</dbReference>